<keyword evidence="2" id="KW-1185">Reference proteome</keyword>
<sequence>MRCKRNATETFLDASKIIVSVVQGGSGIVKGKETDRQKIGDCQYRRCWTTNVGVARHSLFHSFCHLKDAIHAYNGTKISRAPCCSKHRTMDKEHTVASPSQHSTKSPIIAWCGSIWVHNWAWLCGCR</sequence>
<dbReference type="InParanoid" id="A0A0C2ZQ77"/>
<dbReference type="AlphaFoldDB" id="A0A0C2ZQ77"/>
<dbReference type="EMBL" id="KN822033">
    <property type="protein sequence ID" value="KIM63703.1"/>
    <property type="molecule type" value="Genomic_DNA"/>
</dbReference>
<gene>
    <name evidence="1" type="ORF">SCLCIDRAFT_739031</name>
</gene>
<dbReference type="Proteomes" id="UP000053989">
    <property type="component" value="Unassembled WGS sequence"/>
</dbReference>
<reference evidence="2" key="2">
    <citation type="submission" date="2015-01" db="EMBL/GenBank/DDBJ databases">
        <title>Evolutionary Origins and Diversification of the Mycorrhizal Mutualists.</title>
        <authorList>
            <consortium name="DOE Joint Genome Institute"/>
            <consortium name="Mycorrhizal Genomics Consortium"/>
            <person name="Kohler A."/>
            <person name="Kuo A."/>
            <person name="Nagy L.G."/>
            <person name="Floudas D."/>
            <person name="Copeland A."/>
            <person name="Barry K.W."/>
            <person name="Cichocki N."/>
            <person name="Veneault-Fourrey C."/>
            <person name="LaButti K."/>
            <person name="Lindquist E.A."/>
            <person name="Lipzen A."/>
            <person name="Lundell T."/>
            <person name="Morin E."/>
            <person name="Murat C."/>
            <person name="Riley R."/>
            <person name="Ohm R."/>
            <person name="Sun H."/>
            <person name="Tunlid A."/>
            <person name="Henrissat B."/>
            <person name="Grigoriev I.V."/>
            <person name="Hibbett D.S."/>
            <person name="Martin F."/>
        </authorList>
    </citation>
    <scope>NUCLEOTIDE SEQUENCE [LARGE SCALE GENOMIC DNA]</scope>
    <source>
        <strain evidence="2">Foug A</strain>
    </source>
</reference>
<organism evidence="1 2">
    <name type="scientific">Scleroderma citrinum Foug A</name>
    <dbReference type="NCBI Taxonomy" id="1036808"/>
    <lineage>
        <taxon>Eukaryota</taxon>
        <taxon>Fungi</taxon>
        <taxon>Dikarya</taxon>
        <taxon>Basidiomycota</taxon>
        <taxon>Agaricomycotina</taxon>
        <taxon>Agaricomycetes</taxon>
        <taxon>Agaricomycetidae</taxon>
        <taxon>Boletales</taxon>
        <taxon>Sclerodermatineae</taxon>
        <taxon>Sclerodermataceae</taxon>
        <taxon>Scleroderma</taxon>
    </lineage>
</organism>
<accession>A0A0C2ZQ77</accession>
<protein>
    <submittedName>
        <fullName evidence="1">Uncharacterized protein</fullName>
    </submittedName>
</protein>
<evidence type="ECO:0000313" key="1">
    <source>
        <dbReference type="EMBL" id="KIM63703.1"/>
    </source>
</evidence>
<proteinExistence type="predicted"/>
<reference evidence="1 2" key="1">
    <citation type="submission" date="2014-04" db="EMBL/GenBank/DDBJ databases">
        <authorList>
            <consortium name="DOE Joint Genome Institute"/>
            <person name="Kuo A."/>
            <person name="Kohler A."/>
            <person name="Nagy L.G."/>
            <person name="Floudas D."/>
            <person name="Copeland A."/>
            <person name="Barry K.W."/>
            <person name="Cichocki N."/>
            <person name="Veneault-Fourrey C."/>
            <person name="LaButti K."/>
            <person name="Lindquist E.A."/>
            <person name="Lipzen A."/>
            <person name="Lundell T."/>
            <person name="Morin E."/>
            <person name="Murat C."/>
            <person name="Sun H."/>
            <person name="Tunlid A."/>
            <person name="Henrissat B."/>
            <person name="Grigoriev I.V."/>
            <person name="Hibbett D.S."/>
            <person name="Martin F."/>
            <person name="Nordberg H.P."/>
            <person name="Cantor M.N."/>
            <person name="Hua S.X."/>
        </authorList>
    </citation>
    <scope>NUCLEOTIDE SEQUENCE [LARGE SCALE GENOMIC DNA]</scope>
    <source>
        <strain evidence="1 2">Foug A</strain>
    </source>
</reference>
<evidence type="ECO:0000313" key="2">
    <source>
        <dbReference type="Proteomes" id="UP000053989"/>
    </source>
</evidence>
<name>A0A0C2ZQ77_9AGAM</name>
<dbReference type="HOGENOM" id="CLU_1971813_0_0_1"/>